<evidence type="ECO:0000313" key="4">
    <source>
        <dbReference type="Proteomes" id="UP000053766"/>
    </source>
</evidence>
<dbReference type="PRINTS" id="PR00759">
    <property type="entry name" value="BASICPTASE"/>
</dbReference>
<reference evidence="4" key="2">
    <citation type="journal article" date="2016" name="Sci. Rep.">
        <title>Dictyocaulus viviparus genome, variome and transcriptome elucidate lungworm biology and support future intervention.</title>
        <authorList>
            <person name="McNulty S.N."/>
            <person name="Strube C."/>
            <person name="Rosa B.A."/>
            <person name="Martin J.C."/>
            <person name="Tyagi R."/>
            <person name="Choi Y.J."/>
            <person name="Wang Q."/>
            <person name="Hallsworth Pepin K."/>
            <person name="Zhang X."/>
            <person name="Ozersky P."/>
            <person name="Wilson R.K."/>
            <person name="Sternberg P.W."/>
            <person name="Gasser R.B."/>
            <person name="Mitreva M."/>
        </authorList>
    </citation>
    <scope>NUCLEOTIDE SEQUENCE [LARGE SCALE GENOMIC DNA]</scope>
    <source>
        <strain evidence="4">HannoverDv2000</strain>
    </source>
</reference>
<accession>A0A0D8XUA0</accession>
<dbReference type="PROSITE" id="PS00280">
    <property type="entry name" value="BPTI_KUNITZ_1"/>
    <property type="match status" value="1"/>
</dbReference>
<name>A0A0D8XUA0_DICVI</name>
<dbReference type="STRING" id="29172.A0A0D8XUA0"/>
<dbReference type="SMART" id="SM00289">
    <property type="entry name" value="WR1"/>
    <property type="match status" value="2"/>
</dbReference>
<dbReference type="SMART" id="SM00131">
    <property type="entry name" value="KU"/>
    <property type="match status" value="1"/>
</dbReference>
<gene>
    <name evidence="3" type="ORF">DICVIV_06518</name>
</gene>
<dbReference type="InterPro" id="IPR036880">
    <property type="entry name" value="Kunitz_BPTI_sf"/>
</dbReference>
<dbReference type="PANTHER" id="PTHR46339">
    <property type="entry name" value="PROTEIN CBG15282-RELATED"/>
    <property type="match status" value="1"/>
</dbReference>
<evidence type="ECO:0000259" key="2">
    <source>
        <dbReference type="PROSITE" id="PS50279"/>
    </source>
</evidence>
<proteinExistence type="predicted"/>
<dbReference type="AlphaFoldDB" id="A0A0D8XUA0"/>
<dbReference type="PANTHER" id="PTHR46339:SF1">
    <property type="entry name" value="BPTI_KUNITZ INHIBITOR DOMAIN-CONTAINING PROTEIN"/>
    <property type="match status" value="1"/>
</dbReference>
<dbReference type="GO" id="GO:0004867">
    <property type="term" value="F:serine-type endopeptidase inhibitor activity"/>
    <property type="evidence" value="ECO:0007669"/>
    <property type="project" value="InterPro"/>
</dbReference>
<dbReference type="InterPro" id="IPR002223">
    <property type="entry name" value="Kunitz_BPTI"/>
</dbReference>
<dbReference type="OrthoDB" id="4473401at2759"/>
<dbReference type="Gene3D" id="4.10.410.10">
    <property type="entry name" value="Pancreatic trypsin inhibitor Kunitz domain"/>
    <property type="match status" value="1"/>
</dbReference>
<sequence length="461" mass="50966">MRFLQLYDTSTLTPSVTVLSNSIDSRVVLDPIIAPSSPVNSNAPGHEPHPPAAQAAKTVIQSDEARQLPVISANSPETKKNIYKADPIPAKPDPTGNEGFPLVGPSPPMSVNYQTGEVRNRVNGIRTFQESSGRVTVEDSDLTEDEEVQRRNLLSCPNGLQEMRYSDGRPVMCLPGKNQCPEKSVCYFNGLDFFCCPNEEDPYDKHVFGGYDGEETKHGYKVFGPLNIRRLMDEVPLRTRRMANPRRSRREAASNTILRSAPESFNLDSIVAPLRFDDEKPRQVSRAQRMRSKPSPPNHGNPICVEPLSQGDCDSAHLRYYYDRETDTCRLFYYSGCKGNNNNFGSLNDCQKLCVLGGQRELFSLLILTLIDFPMADVIDKQSLYDLIFNSIGPRPQYQLTTSSSTSVPRGYCPDGTAPLGGSTPVLCGNSTDSIACPVGFYCLNGPPDVCCPYNKLEETG</sequence>
<dbReference type="PROSITE" id="PS50279">
    <property type="entry name" value="BPTI_KUNITZ_2"/>
    <property type="match status" value="1"/>
</dbReference>
<dbReference type="InterPro" id="IPR020901">
    <property type="entry name" value="Prtase_inh_Kunz-CS"/>
</dbReference>
<protein>
    <submittedName>
        <fullName evidence="3">Kunitz/Bovine pancreatic trypsin inhibitor domain protein</fullName>
    </submittedName>
</protein>
<dbReference type="EMBL" id="KN716309">
    <property type="protein sequence ID" value="KJH47397.1"/>
    <property type="molecule type" value="Genomic_DNA"/>
</dbReference>
<feature type="region of interest" description="Disordered" evidence="1">
    <location>
        <begin position="280"/>
        <end position="304"/>
    </location>
</feature>
<keyword evidence="4" id="KW-1185">Reference proteome</keyword>
<evidence type="ECO:0000313" key="3">
    <source>
        <dbReference type="EMBL" id="KJH47397.1"/>
    </source>
</evidence>
<dbReference type="InterPro" id="IPR053014">
    <property type="entry name" value="Cuticle_assoc_divergent"/>
</dbReference>
<dbReference type="InterPro" id="IPR028150">
    <property type="entry name" value="Lustrin_cystein"/>
</dbReference>
<dbReference type="SUPFAM" id="SSF57362">
    <property type="entry name" value="BPTI-like"/>
    <property type="match status" value="1"/>
</dbReference>
<reference evidence="3 4" key="1">
    <citation type="submission" date="2013-11" db="EMBL/GenBank/DDBJ databases">
        <title>Draft genome of the bovine lungworm Dictyocaulus viviparus.</title>
        <authorList>
            <person name="Mitreva M."/>
        </authorList>
    </citation>
    <scope>NUCLEOTIDE SEQUENCE [LARGE SCALE GENOMIC DNA]</scope>
    <source>
        <strain evidence="3 4">HannoverDv2000</strain>
    </source>
</reference>
<evidence type="ECO:0000256" key="1">
    <source>
        <dbReference type="SAM" id="MobiDB-lite"/>
    </source>
</evidence>
<dbReference type="Proteomes" id="UP000053766">
    <property type="component" value="Unassembled WGS sequence"/>
</dbReference>
<dbReference type="Pfam" id="PF14625">
    <property type="entry name" value="Lustrin_cystein"/>
    <property type="match status" value="2"/>
</dbReference>
<dbReference type="Pfam" id="PF00014">
    <property type="entry name" value="Kunitz_BPTI"/>
    <property type="match status" value="1"/>
</dbReference>
<dbReference type="InterPro" id="IPR006150">
    <property type="entry name" value="Cys_repeat_1"/>
</dbReference>
<organism evidence="3 4">
    <name type="scientific">Dictyocaulus viviparus</name>
    <name type="common">Bovine lungworm</name>
    <dbReference type="NCBI Taxonomy" id="29172"/>
    <lineage>
        <taxon>Eukaryota</taxon>
        <taxon>Metazoa</taxon>
        <taxon>Ecdysozoa</taxon>
        <taxon>Nematoda</taxon>
        <taxon>Chromadorea</taxon>
        <taxon>Rhabditida</taxon>
        <taxon>Rhabditina</taxon>
        <taxon>Rhabditomorpha</taxon>
        <taxon>Strongyloidea</taxon>
        <taxon>Metastrongylidae</taxon>
        <taxon>Dictyocaulus</taxon>
    </lineage>
</organism>
<feature type="region of interest" description="Disordered" evidence="1">
    <location>
        <begin position="38"/>
        <end position="92"/>
    </location>
</feature>
<feature type="domain" description="BPTI/Kunitz inhibitor" evidence="2">
    <location>
        <begin position="304"/>
        <end position="354"/>
    </location>
</feature>
<dbReference type="CDD" id="cd00109">
    <property type="entry name" value="Kunitz-type"/>
    <property type="match status" value="1"/>
</dbReference>